<dbReference type="Proteomes" id="UP001153365">
    <property type="component" value="Unassembled WGS sequence"/>
</dbReference>
<proteinExistence type="predicted"/>
<evidence type="ECO:0000313" key="3">
    <source>
        <dbReference type="Proteomes" id="UP001153365"/>
    </source>
</evidence>
<comment type="caution">
    <text evidence="2">The sequence shown here is derived from an EMBL/GenBank/DDBJ whole genome shotgun (WGS) entry which is preliminary data.</text>
</comment>
<accession>A0AAV0AGQ5</accession>
<organism evidence="2 3">
    <name type="scientific">Phakopsora pachyrhizi</name>
    <name type="common">Asian soybean rust disease fungus</name>
    <dbReference type="NCBI Taxonomy" id="170000"/>
    <lineage>
        <taxon>Eukaryota</taxon>
        <taxon>Fungi</taxon>
        <taxon>Dikarya</taxon>
        <taxon>Basidiomycota</taxon>
        <taxon>Pucciniomycotina</taxon>
        <taxon>Pucciniomycetes</taxon>
        <taxon>Pucciniales</taxon>
        <taxon>Phakopsoraceae</taxon>
        <taxon>Phakopsora</taxon>
    </lineage>
</organism>
<reference evidence="2" key="1">
    <citation type="submission" date="2022-06" db="EMBL/GenBank/DDBJ databases">
        <authorList>
            <consortium name="SYNGENTA / RWTH Aachen University"/>
        </authorList>
    </citation>
    <scope>NUCLEOTIDE SEQUENCE</scope>
</reference>
<feature type="region of interest" description="Disordered" evidence="1">
    <location>
        <begin position="1"/>
        <end position="99"/>
    </location>
</feature>
<feature type="compositionally biased region" description="Low complexity" evidence="1">
    <location>
        <begin position="21"/>
        <end position="30"/>
    </location>
</feature>
<feature type="compositionally biased region" description="Polar residues" evidence="1">
    <location>
        <begin position="1"/>
        <end position="18"/>
    </location>
</feature>
<gene>
    <name evidence="2" type="ORF">PPACK8108_LOCUS687</name>
</gene>
<evidence type="ECO:0000313" key="2">
    <source>
        <dbReference type="EMBL" id="CAH7666336.1"/>
    </source>
</evidence>
<keyword evidence="3" id="KW-1185">Reference proteome</keyword>
<evidence type="ECO:0000256" key="1">
    <source>
        <dbReference type="SAM" id="MobiDB-lite"/>
    </source>
</evidence>
<name>A0AAV0AGQ5_PHAPC</name>
<dbReference type="AlphaFoldDB" id="A0AAV0AGQ5"/>
<dbReference type="EMBL" id="CALTRL010000099">
    <property type="protein sequence ID" value="CAH7666336.1"/>
    <property type="molecule type" value="Genomic_DNA"/>
</dbReference>
<sequence>MRASGSASKSITTASKPRSSGGVADGAVGVKSNGDPQGEGRWPGTGAPQPQAGNPEGDEELGKEVPQDWGTCNGGKQGAELPGERLGGLYTRTNGCNAS</sequence>
<protein>
    <submittedName>
        <fullName evidence="2">Uncharacterized protein</fullName>
    </submittedName>
</protein>